<comment type="caution">
    <text evidence="2">The sequence shown here is derived from an EMBL/GenBank/DDBJ whole genome shotgun (WGS) entry which is preliminary data.</text>
</comment>
<dbReference type="EMBL" id="NCVQ01000002">
    <property type="protein sequence ID" value="PWZ46149.1"/>
    <property type="molecule type" value="Genomic_DNA"/>
</dbReference>
<organism evidence="2">
    <name type="scientific">Zea mays</name>
    <name type="common">Maize</name>
    <dbReference type="NCBI Taxonomy" id="4577"/>
    <lineage>
        <taxon>Eukaryota</taxon>
        <taxon>Viridiplantae</taxon>
        <taxon>Streptophyta</taxon>
        <taxon>Embryophyta</taxon>
        <taxon>Tracheophyta</taxon>
        <taxon>Spermatophyta</taxon>
        <taxon>Magnoliopsida</taxon>
        <taxon>Liliopsida</taxon>
        <taxon>Poales</taxon>
        <taxon>Poaceae</taxon>
        <taxon>PACMAD clade</taxon>
        <taxon>Panicoideae</taxon>
        <taxon>Andropogonodae</taxon>
        <taxon>Andropogoneae</taxon>
        <taxon>Tripsacinae</taxon>
        <taxon>Zea</taxon>
    </lineage>
</organism>
<reference evidence="2" key="1">
    <citation type="journal article" date="2018" name="Nat. Genet.">
        <title>Extensive intraspecific gene order and gene structural variations between Mo17 and other maize genomes.</title>
        <authorList>
            <person name="Sun S."/>
            <person name="Zhou Y."/>
            <person name="Chen J."/>
            <person name="Shi J."/>
            <person name="Zhao H."/>
            <person name="Zhao H."/>
            <person name="Song W."/>
            <person name="Zhang M."/>
            <person name="Cui Y."/>
            <person name="Dong X."/>
            <person name="Liu H."/>
            <person name="Ma X."/>
            <person name="Jiao Y."/>
            <person name="Wang B."/>
            <person name="Wei X."/>
            <person name="Stein J.C."/>
            <person name="Glaubitz J.C."/>
            <person name="Lu F."/>
            <person name="Yu G."/>
            <person name="Liang C."/>
            <person name="Fengler K."/>
            <person name="Li B."/>
            <person name="Rafalski A."/>
            <person name="Schnable P.S."/>
            <person name="Ware D.H."/>
            <person name="Buckler E.S."/>
            <person name="Lai J."/>
        </authorList>
    </citation>
    <scope>NUCLEOTIDE SEQUENCE [LARGE SCALE GENOMIC DNA]</scope>
    <source>
        <tissue evidence="2">Seedling</tissue>
    </source>
</reference>
<feature type="region of interest" description="Disordered" evidence="1">
    <location>
        <begin position="178"/>
        <end position="198"/>
    </location>
</feature>
<protein>
    <recommendedName>
        <fullName evidence="3">Disease resistance protein</fullName>
    </recommendedName>
</protein>
<dbReference type="Proteomes" id="UP000251960">
    <property type="component" value="Chromosome 10"/>
</dbReference>
<dbReference type="ExpressionAtlas" id="A0A3L6GDY0">
    <property type="expression patterns" value="baseline and differential"/>
</dbReference>
<proteinExistence type="predicted"/>
<evidence type="ECO:0008006" key="3">
    <source>
        <dbReference type="Google" id="ProtNLM"/>
    </source>
</evidence>
<evidence type="ECO:0000256" key="1">
    <source>
        <dbReference type="SAM" id="MobiDB-lite"/>
    </source>
</evidence>
<sequence length="232" mass="26298">MARDSLRAVETTVRAQVTAEEDKLNVCGPQVQVVIFIEVSNSETLNTVEMQQTISERLNLPWNESEIVEKPAKFLVKGPGHEKIDFYCYLMILRFRPAARPANGAYLQLLTLSALPALENVIVAATPHHFQHIRKLTISSCPRLKNITWVLRLGMLERLVVTPLRWVAEQLKIVEEDSGDEAETTWGHPSNQGQEDEWTDNTRAELLNLRSIVLTDVRSLRSICKPSDFSQP</sequence>
<accession>A0A3L6GDY0</accession>
<gene>
    <name evidence="2" type="ORF">Zm00014a_035874</name>
</gene>
<name>A0A3L6GDY0_MAIZE</name>
<evidence type="ECO:0000313" key="2">
    <source>
        <dbReference type="EMBL" id="PWZ46149.1"/>
    </source>
</evidence>
<dbReference type="AlphaFoldDB" id="A0A3L6GDY0"/>